<evidence type="ECO:0000259" key="1">
    <source>
        <dbReference type="PROSITE" id="PS51733"/>
    </source>
</evidence>
<name>A0ABS4J7A1_9BACL</name>
<organism evidence="2 3">
    <name type="scientific">Paenibacillus eucommiae</name>
    <dbReference type="NCBI Taxonomy" id="1355755"/>
    <lineage>
        <taxon>Bacteria</taxon>
        <taxon>Bacillati</taxon>
        <taxon>Bacillota</taxon>
        <taxon>Bacilli</taxon>
        <taxon>Bacillales</taxon>
        <taxon>Paenibacillaceae</taxon>
        <taxon>Paenibacillus</taxon>
    </lineage>
</organism>
<gene>
    <name evidence="2" type="ORF">J2Z66_007327</name>
</gene>
<keyword evidence="2" id="KW-0808">Transferase</keyword>
<dbReference type="InterPro" id="IPR050664">
    <property type="entry name" value="Octanoyltrans_LipM/LipL"/>
</dbReference>
<sequence>MNANLLPANMVLLDRTSISHPYDILYPFALEELLCRKIGKGGQPVAHFWRHPKAFVIGLRDSRLPHAGEANSWLHANGYKTAVRNSGGAAVPLDLGVVNISLLLPRPDGNIDYHKDFELMVTLIQEALLKLTSEVHKGEVAGSFCPGDYDLSIGGRKFCGIAQRRQQNALSVQAFVIVEGAGADKADLAKAFYDRAALGGDPADYPEVLQDRMASLSECLGQTLKAEDFIHSVREILAGQGVLADLDETAMPEEDEIQAMIEQLRNRYKIDS</sequence>
<evidence type="ECO:0000313" key="2">
    <source>
        <dbReference type="EMBL" id="MBP1995685.1"/>
    </source>
</evidence>
<dbReference type="RefSeq" id="WP_209977471.1">
    <property type="nucleotide sequence ID" value="NZ_JAGGLB010000037.1"/>
</dbReference>
<dbReference type="Proteomes" id="UP001519287">
    <property type="component" value="Unassembled WGS sequence"/>
</dbReference>
<dbReference type="PANTHER" id="PTHR43679">
    <property type="entry name" value="OCTANOYLTRANSFERASE LIPM-RELATED"/>
    <property type="match status" value="1"/>
</dbReference>
<dbReference type="PROSITE" id="PS51733">
    <property type="entry name" value="BPL_LPL_CATALYTIC"/>
    <property type="match status" value="1"/>
</dbReference>
<dbReference type="InterPro" id="IPR045864">
    <property type="entry name" value="aa-tRNA-synth_II/BPL/LPL"/>
</dbReference>
<accession>A0ABS4J7A1</accession>
<feature type="domain" description="BPL/LPL catalytic" evidence="1">
    <location>
        <begin position="40"/>
        <end position="224"/>
    </location>
</feature>
<dbReference type="GO" id="GO:0016746">
    <property type="term" value="F:acyltransferase activity"/>
    <property type="evidence" value="ECO:0007669"/>
    <property type="project" value="UniProtKB-KW"/>
</dbReference>
<protein>
    <submittedName>
        <fullName evidence="2">Octanoyl-[GcvH]:protein N-octanoyltransferase</fullName>
        <ecNumber evidence="2">2.3.1.204</ecNumber>
    </submittedName>
</protein>
<reference evidence="2 3" key="1">
    <citation type="submission" date="2021-03" db="EMBL/GenBank/DDBJ databases">
        <title>Genomic Encyclopedia of Type Strains, Phase IV (KMG-IV): sequencing the most valuable type-strain genomes for metagenomic binning, comparative biology and taxonomic classification.</title>
        <authorList>
            <person name="Goeker M."/>
        </authorList>
    </citation>
    <scope>NUCLEOTIDE SEQUENCE [LARGE SCALE GENOMIC DNA]</scope>
    <source>
        <strain evidence="2 3">DSM 26048</strain>
    </source>
</reference>
<proteinExistence type="predicted"/>
<dbReference type="Pfam" id="PF21948">
    <property type="entry name" value="LplA-B_cat"/>
    <property type="match status" value="1"/>
</dbReference>
<dbReference type="EMBL" id="JAGGLB010000037">
    <property type="protein sequence ID" value="MBP1995685.1"/>
    <property type="molecule type" value="Genomic_DNA"/>
</dbReference>
<evidence type="ECO:0000313" key="3">
    <source>
        <dbReference type="Proteomes" id="UP001519287"/>
    </source>
</evidence>
<dbReference type="SUPFAM" id="SSF55681">
    <property type="entry name" value="Class II aaRS and biotin synthetases"/>
    <property type="match status" value="1"/>
</dbReference>
<dbReference type="Gene3D" id="3.30.930.10">
    <property type="entry name" value="Bira Bifunctional Protein, Domain 2"/>
    <property type="match status" value="1"/>
</dbReference>
<dbReference type="PANTHER" id="PTHR43679:SF2">
    <property type="entry name" value="OCTANOYL-[GCVH]:PROTEIN N-OCTANOYLTRANSFERASE"/>
    <property type="match status" value="1"/>
</dbReference>
<comment type="caution">
    <text evidence="2">The sequence shown here is derived from an EMBL/GenBank/DDBJ whole genome shotgun (WGS) entry which is preliminary data.</text>
</comment>
<dbReference type="InterPro" id="IPR004143">
    <property type="entry name" value="BPL_LPL_catalytic"/>
</dbReference>
<keyword evidence="2" id="KW-0012">Acyltransferase</keyword>
<dbReference type="EC" id="2.3.1.204" evidence="2"/>
<dbReference type="CDD" id="cd16443">
    <property type="entry name" value="LplA"/>
    <property type="match status" value="1"/>
</dbReference>
<keyword evidence="3" id="KW-1185">Reference proteome</keyword>